<feature type="domain" description="RNase H type-1" evidence="1">
    <location>
        <begin position="39"/>
        <end position="158"/>
    </location>
</feature>
<evidence type="ECO:0000259" key="1">
    <source>
        <dbReference type="Pfam" id="PF13456"/>
    </source>
</evidence>
<sequence length="178" mass="19649">MLVTSQTKDHCFSIAHSKLIRSSPNHRWSPPLDGWIKINMDASFVDGNAFTAAVIRNRNGSILLASTAIHRCSDPLAAECIAILDACLIIHNLSIKNVYFESDCSNAINLINSNSASGFWTAHPIVEKIKKTWNGWPSWIFKYSPRSTNRAAHELAKWTANSLSVGLISLDAIPISVF</sequence>
<dbReference type="AlphaFoldDB" id="A0ABD3DUM4"/>
<reference evidence="3" key="1">
    <citation type="journal article" date="2024" name="IScience">
        <title>Strigolactones Initiate the Formation of Haustorium-like Structures in Castilleja.</title>
        <authorList>
            <person name="Buerger M."/>
            <person name="Peterson D."/>
            <person name="Chory J."/>
        </authorList>
    </citation>
    <scope>NUCLEOTIDE SEQUENCE [LARGE SCALE GENOMIC DNA]</scope>
</reference>
<dbReference type="PANTHER" id="PTHR47723">
    <property type="entry name" value="OS05G0353850 PROTEIN"/>
    <property type="match status" value="1"/>
</dbReference>
<proteinExistence type="predicted"/>
<dbReference type="Gene3D" id="3.30.420.10">
    <property type="entry name" value="Ribonuclease H-like superfamily/Ribonuclease H"/>
    <property type="match status" value="1"/>
</dbReference>
<dbReference type="InterPro" id="IPR053151">
    <property type="entry name" value="RNase_H-like"/>
</dbReference>
<dbReference type="EMBL" id="JAVIJP010000013">
    <property type="protein sequence ID" value="KAL3644546.1"/>
    <property type="molecule type" value="Genomic_DNA"/>
</dbReference>
<dbReference type="CDD" id="cd06222">
    <property type="entry name" value="RNase_H_like"/>
    <property type="match status" value="1"/>
</dbReference>
<evidence type="ECO:0000313" key="2">
    <source>
        <dbReference type="EMBL" id="KAL3644546.1"/>
    </source>
</evidence>
<protein>
    <recommendedName>
        <fullName evidence="1">RNase H type-1 domain-containing protein</fullName>
    </recommendedName>
</protein>
<organism evidence="2 3">
    <name type="scientific">Castilleja foliolosa</name>
    <dbReference type="NCBI Taxonomy" id="1961234"/>
    <lineage>
        <taxon>Eukaryota</taxon>
        <taxon>Viridiplantae</taxon>
        <taxon>Streptophyta</taxon>
        <taxon>Embryophyta</taxon>
        <taxon>Tracheophyta</taxon>
        <taxon>Spermatophyta</taxon>
        <taxon>Magnoliopsida</taxon>
        <taxon>eudicotyledons</taxon>
        <taxon>Gunneridae</taxon>
        <taxon>Pentapetalae</taxon>
        <taxon>asterids</taxon>
        <taxon>lamiids</taxon>
        <taxon>Lamiales</taxon>
        <taxon>Orobanchaceae</taxon>
        <taxon>Pedicularideae</taxon>
        <taxon>Castillejinae</taxon>
        <taxon>Castilleja</taxon>
    </lineage>
</organism>
<dbReference type="InterPro" id="IPR036397">
    <property type="entry name" value="RNaseH_sf"/>
</dbReference>
<dbReference type="Proteomes" id="UP001632038">
    <property type="component" value="Unassembled WGS sequence"/>
</dbReference>
<evidence type="ECO:0000313" key="3">
    <source>
        <dbReference type="Proteomes" id="UP001632038"/>
    </source>
</evidence>
<dbReference type="SUPFAM" id="SSF53098">
    <property type="entry name" value="Ribonuclease H-like"/>
    <property type="match status" value="1"/>
</dbReference>
<dbReference type="Pfam" id="PF13456">
    <property type="entry name" value="RVT_3"/>
    <property type="match status" value="1"/>
</dbReference>
<dbReference type="InterPro" id="IPR012337">
    <property type="entry name" value="RNaseH-like_sf"/>
</dbReference>
<comment type="caution">
    <text evidence="2">The sequence shown here is derived from an EMBL/GenBank/DDBJ whole genome shotgun (WGS) entry which is preliminary data.</text>
</comment>
<dbReference type="InterPro" id="IPR002156">
    <property type="entry name" value="RNaseH_domain"/>
</dbReference>
<keyword evidence="3" id="KW-1185">Reference proteome</keyword>
<dbReference type="PANTHER" id="PTHR47723:SF19">
    <property type="entry name" value="POLYNUCLEOTIDYL TRANSFERASE, RIBONUCLEASE H-LIKE SUPERFAMILY PROTEIN"/>
    <property type="match status" value="1"/>
</dbReference>
<dbReference type="InterPro" id="IPR044730">
    <property type="entry name" value="RNase_H-like_dom_plant"/>
</dbReference>
<accession>A0ABD3DUM4</accession>
<gene>
    <name evidence="2" type="ORF">CASFOL_009726</name>
</gene>
<name>A0ABD3DUM4_9LAMI</name>